<dbReference type="PRINTS" id="PR00111">
    <property type="entry name" value="ABHYDROLASE"/>
</dbReference>
<comment type="caution">
    <text evidence="2">The sequence shown here is derived from an EMBL/GenBank/DDBJ whole genome shotgun (WGS) entry which is preliminary data.</text>
</comment>
<dbReference type="SUPFAM" id="SSF53474">
    <property type="entry name" value="alpha/beta-Hydrolases"/>
    <property type="match status" value="1"/>
</dbReference>
<sequence length="327" mass="35755">MEAAGAGVGADLVRRRARRRPRRLVPVHLALGGTGAVTSAESTRRTREIDGLTFAYHEAGEGEPLLMLHGSGPGVSAWSNFRGILPVFAERFRVIMPDLPGFGGTELPELDEVYPLAAARWIARFMDGLGISAAVFVGNSMGGAVAAELARLAPERVRRMALMGSGGLSTSTFAPDPSEGMLRLAEFLGDPSRARMIGWLRTMVSDRSLITDDLIEERMGNATAPGVLDRTKAIFGSMANPANQARYVPLWTQARTVATPTLLLWGRDDRMLPYDQAHFATRSMPDVELHTFARCGHWVQIERKTEFERVVLEFLTRKTSGGVRHDA</sequence>
<dbReference type="Proteomes" id="UP000319769">
    <property type="component" value="Unassembled WGS sequence"/>
</dbReference>
<protein>
    <submittedName>
        <fullName evidence="2">Alpha/beta fold hydrolase</fullName>
    </submittedName>
</protein>
<dbReference type="InterPro" id="IPR000073">
    <property type="entry name" value="AB_hydrolase_1"/>
</dbReference>
<dbReference type="EMBL" id="VMNW02000009">
    <property type="protein sequence ID" value="KAA9163675.1"/>
    <property type="molecule type" value="Genomic_DNA"/>
</dbReference>
<dbReference type="InterPro" id="IPR000639">
    <property type="entry name" value="Epox_hydrolase-like"/>
</dbReference>
<accession>A0A5N0VCB2</accession>
<dbReference type="Gene3D" id="3.40.50.1820">
    <property type="entry name" value="alpha/beta hydrolase"/>
    <property type="match status" value="1"/>
</dbReference>
<organism evidence="2 3">
    <name type="scientific">Amycolatopsis acidicola</name>
    <dbReference type="NCBI Taxonomy" id="2596893"/>
    <lineage>
        <taxon>Bacteria</taxon>
        <taxon>Bacillati</taxon>
        <taxon>Actinomycetota</taxon>
        <taxon>Actinomycetes</taxon>
        <taxon>Pseudonocardiales</taxon>
        <taxon>Pseudonocardiaceae</taxon>
        <taxon>Amycolatopsis</taxon>
    </lineage>
</organism>
<dbReference type="InterPro" id="IPR029058">
    <property type="entry name" value="AB_hydrolase_fold"/>
</dbReference>
<dbReference type="PANTHER" id="PTHR46438:SF11">
    <property type="entry name" value="LIPASE-RELATED"/>
    <property type="match status" value="1"/>
</dbReference>
<name>A0A5N0VCB2_9PSEU</name>
<evidence type="ECO:0000259" key="1">
    <source>
        <dbReference type="Pfam" id="PF00561"/>
    </source>
</evidence>
<evidence type="ECO:0000313" key="2">
    <source>
        <dbReference type="EMBL" id="KAA9163675.1"/>
    </source>
</evidence>
<dbReference type="PANTHER" id="PTHR46438">
    <property type="entry name" value="ALPHA/BETA-HYDROLASES SUPERFAMILY PROTEIN"/>
    <property type="match status" value="1"/>
</dbReference>
<proteinExistence type="predicted"/>
<keyword evidence="3" id="KW-1185">Reference proteome</keyword>
<dbReference type="GO" id="GO:0016787">
    <property type="term" value="F:hydrolase activity"/>
    <property type="evidence" value="ECO:0007669"/>
    <property type="project" value="UniProtKB-KW"/>
</dbReference>
<feature type="domain" description="AB hydrolase-1" evidence="1">
    <location>
        <begin position="64"/>
        <end position="303"/>
    </location>
</feature>
<dbReference type="Pfam" id="PF00561">
    <property type="entry name" value="Abhydrolase_1"/>
    <property type="match status" value="1"/>
</dbReference>
<dbReference type="OrthoDB" id="9801162at2"/>
<dbReference type="PRINTS" id="PR00412">
    <property type="entry name" value="EPOXHYDRLASE"/>
</dbReference>
<keyword evidence="2" id="KW-0378">Hydrolase</keyword>
<dbReference type="AlphaFoldDB" id="A0A5N0VCB2"/>
<evidence type="ECO:0000313" key="3">
    <source>
        <dbReference type="Proteomes" id="UP000319769"/>
    </source>
</evidence>
<gene>
    <name evidence="2" type="ORF">FPZ12_009275</name>
</gene>
<reference evidence="2" key="1">
    <citation type="submission" date="2019-09" db="EMBL/GenBank/DDBJ databases">
        <authorList>
            <person name="Teo W.F.A."/>
            <person name="Duangmal K."/>
        </authorList>
    </citation>
    <scope>NUCLEOTIDE SEQUENCE [LARGE SCALE GENOMIC DNA]</scope>
    <source>
        <strain evidence="2">K81G1</strain>
    </source>
</reference>